<dbReference type="KEGG" id="mrtj:KHC33_10910"/>
<evidence type="ECO:0000313" key="2">
    <source>
        <dbReference type="Proteomes" id="UP000680656"/>
    </source>
</evidence>
<dbReference type="Proteomes" id="UP000680656">
    <property type="component" value="Chromosome"/>
</dbReference>
<keyword evidence="2" id="KW-1185">Reference proteome</keyword>
<dbReference type="AlphaFoldDB" id="A0A8E7AZ37"/>
<reference evidence="1 2" key="1">
    <citation type="submission" date="2021-05" db="EMBL/GenBank/DDBJ databases">
        <title>A novel Methanospirillum isolate from a pyrite-forming mixed culture.</title>
        <authorList>
            <person name="Bunk B."/>
            <person name="Sproer C."/>
            <person name="Spring S."/>
            <person name="Pester M."/>
        </authorList>
    </citation>
    <scope>NUCLEOTIDE SEQUENCE [LARGE SCALE GENOMIC DNA]</scope>
    <source>
        <strain evidence="1 2">J.3.6.1-F.2.7.3</strain>
    </source>
</reference>
<evidence type="ECO:0000313" key="1">
    <source>
        <dbReference type="EMBL" id="QVV87849.1"/>
    </source>
</evidence>
<organism evidence="1 2">
    <name type="scientific">Methanospirillum purgamenti</name>
    <dbReference type="NCBI Taxonomy" id="2834276"/>
    <lineage>
        <taxon>Archaea</taxon>
        <taxon>Methanobacteriati</taxon>
        <taxon>Methanobacteriota</taxon>
        <taxon>Stenosarchaea group</taxon>
        <taxon>Methanomicrobia</taxon>
        <taxon>Methanomicrobiales</taxon>
        <taxon>Methanospirillaceae</taxon>
        <taxon>Methanospirillum</taxon>
    </lineage>
</organism>
<gene>
    <name evidence="1" type="ORF">KHC33_10910</name>
</gene>
<dbReference type="RefSeq" id="WP_214418668.1">
    <property type="nucleotide sequence ID" value="NZ_CP075546.1"/>
</dbReference>
<dbReference type="GeneID" id="65097700"/>
<protein>
    <submittedName>
        <fullName evidence="1">Uncharacterized protein</fullName>
    </submittedName>
</protein>
<sequence>MTEYYGIKCMDIIPSYEFVTQRVANLMSHKDTGQLDRKVRMSAIPTIDPFFCTDKDEVVPRYSILHEGKQIFASKIMLYLPSEEEVASERFTEW</sequence>
<name>A0A8E7AZ37_9EURY</name>
<proteinExistence type="predicted"/>
<dbReference type="EMBL" id="CP075546">
    <property type="protein sequence ID" value="QVV87849.1"/>
    <property type="molecule type" value="Genomic_DNA"/>
</dbReference>
<accession>A0A8E7AZ37</accession>